<name>A0A5R9E8J1_9ACTN</name>
<dbReference type="Proteomes" id="UP000305921">
    <property type="component" value="Unassembled WGS sequence"/>
</dbReference>
<reference evidence="1 2" key="1">
    <citation type="submission" date="2019-05" db="EMBL/GenBank/DDBJ databases">
        <title>Streptomyces marianii sp. nov., a novel marine actinomycete from southern coast of India.</title>
        <authorList>
            <person name="Iniyan A.M."/>
            <person name="Wink J."/>
            <person name="Ramprasad E."/>
            <person name="Ramana C.V."/>
            <person name="Bunk B."/>
            <person name="Sproer C."/>
            <person name="Joseph F.-J.R.S."/>
            <person name="Vincent S.G.P."/>
        </authorList>
    </citation>
    <scope>NUCLEOTIDE SEQUENCE [LARGE SCALE GENOMIC DNA]</scope>
    <source>
        <strain evidence="1 2">ICN19</strain>
    </source>
</reference>
<comment type="caution">
    <text evidence="1">The sequence shown here is derived from an EMBL/GenBank/DDBJ whole genome shotgun (WGS) entry which is preliminary data.</text>
</comment>
<gene>
    <name evidence="1" type="ORF">FEF34_27980</name>
</gene>
<organism evidence="1 2">
    <name type="scientific">Streptomyces marianii</name>
    <dbReference type="NCBI Taxonomy" id="1817406"/>
    <lineage>
        <taxon>Bacteria</taxon>
        <taxon>Bacillati</taxon>
        <taxon>Actinomycetota</taxon>
        <taxon>Actinomycetes</taxon>
        <taxon>Kitasatosporales</taxon>
        <taxon>Streptomycetaceae</taxon>
        <taxon>Streptomyces</taxon>
    </lineage>
</organism>
<dbReference type="RefSeq" id="WP_138055614.1">
    <property type="nucleotide sequence ID" value="NZ_VAWE01000001.1"/>
</dbReference>
<keyword evidence="2" id="KW-1185">Reference proteome</keyword>
<evidence type="ECO:0000313" key="1">
    <source>
        <dbReference type="EMBL" id="TLQ46308.1"/>
    </source>
</evidence>
<sequence>MVDDPADAGDFLITQRALAALGPPPEKPHTLYLVRSGPLLDPMVAPLTATVHTMGWPGDEVGISHLEEQGGTLVFDLLAWAVPEDAEATVIVVDDPAYVDDTTENPAFAAVSLRLAPTGALGVRACGEGMPLGVDTEPYAHKFSGKGPCDAWLELYAALASGAIKRGETALLHTAGRERHGWVLVEVVQPDQLRMTSVRL</sequence>
<proteinExistence type="predicted"/>
<dbReference type="OrthoDB" id="3604351at2"/>
<dbReference type="AlphaFoldDB" id="A0A5R9E8J1"/>
<dbReference type="EMBL" id="VAWE01000001">
    <property type="protein sequence ID" value="TLQ46308.1"/>
    <property type="molecule type" value="Genomic_DNA"/>
</dbReference>
<evidence type="ECO:0000313" key="2">
    <source>
        <dbReference type="Proteomes" id="UP000305921"/>
    </source>
</evidence>
<protein>
    <submittedName>
        <fullName evidence="1">Uncharacterized protein</fullName>
    </submittedName>
</protein>
<accession>A0A5R9E8J1</accession>